<dbReference type="EMBL" id="JAHBCL010000002">
    <property type="protein sequence ID" value="MBS7525430.1"/>
    <property type="molecule type" value="Genomic_DNA"/>
</dbReference>
<dbReference type="Pfam" id="PF00392">
    <property type="entry name" value="GntR"/>
    <property type="match status" value="1"/>
</dbReference>
<dbReference type="PANTHER" id="PTHR46577">
    <property type="entry name" value="HTH-TYPE TRANSCRIPTIONAL REGULATORY PROTEIN GABR"/>
    <property type="match status" value="1"/>
</dbReference>
<evidence type="ECO:0000256" key="3">
    <source>
        <dbReference type="ARBA" id="ARBA00023015"/>
    </source>
</evidence>
<name>A0ABS5PJV6_9FIRM</name>
<keyword evidence="5" id="KW-0804">Transcription</keyword>
<dbReference type="SUPFAM" id="SSF46785">
    <property type="entry name" value="Winged helix' DNA-binding domain"/>
    <property type="match status" value="1"/>
</dbReference>
<keyword evidence="7" id="KW-0808">Transferase</keyword>
<protein>
    <submittedName>
        <fullName evidence="7">PLP-dependent aminotransferase family protein</fullName>
    </submittedName>
</protein>
<sequence>MEIKIIKDHKTPLYMQIRNAIVDMIIRGELSDGNKLPTERALAKRLAVHRNTVIKAYSLLVDEKYIRVSQKPKGYFVTYGQGEANRQNHFLARHFTPFEYIVSDEFLQTNALFSRLFHTSIDRKIISFATAMPSPACYPKDDFNAILTNLVAEKTDQIYGYASPQGVMPLRKQLSEMLESNHIYANASEITVCAETYQALDYLVKLTVSPGETIIVEEPINPDIYDLIKLLGINIVTIPTDEDGMIVAYLENLILKFKPKFILTIPTFHNPTMTVMSLNRRENLLELSYRYNIPIIEINHDSGLRYEGIAIPSLKAMDTLGNVIYIDSFIFRVIPGVKIAYIVLSKGIAQKLARILEKNQIFLSSLDQYAMAAYLESGVYEAHLAEITDTYREKRDFMVAMLRQYCSDYLTYAIPAGGASLWCRFKVPIDQTKLLIHAETAGVSFAPGHVFYPYGNADADYIRLSYSAMEKRDIKEGVKLMQIAIEKALSNEKKT</sequence>
<evidence type="ECO:0000256" key="2">
    <source>
        <dbReference type="ARBA" id="ARBA00022898"/>
    </source>
</evidence>
<dbReference type="InterPro" id="IPR015424">
    <property type="entry name" value="PyrdxlP-dep_Trfase"/>
</dbReference>
<dbReference type="InterPro" id="IPR051446">
    <property type="entry name" value="HTH_trans_reg/aminotransferase"/>
</dbReference>
<dbReference type="GO" id="GO:0008483">
    <property type="term" value="F:transaminase activity"/>
    <property type="evidence" value="ECO:0007669"/>
    <property type="project" value="UniProtKB-KW"/>
</dbReference>
<dbReference type="SUPFAM" id="SSF53383">
    <property type="entry name" value="PLP-dependent transferases"/>
    <property type="match status" value="1"/>
</dbReference>
<keyword evidence="7" id="KW-0032">Aminotransferase</keyword>
<feature type="domain" description="HTH gntR-type" evidence="6">
    <location>
        <begin position="11"/>
        <end position="80"/>
    </location>
</feature>
<keyword evidence="8" id="KW-1185">Reference proteome</keyword>
<comment type="caution">
    <text evidence="7">The sequence shown here is derived from an EMBL/GenBank/DDBJ whole genome shotgun (WGS) entry which is preliminary data.</text>
</comment>
<evidence type="ECO:0000313" key="8">
    <source>
        <dbReference type="Proteomes" id="UP000746471"/>
    </source>
</evidence>
<gene>
    <name evidence="7" type="ORF">KHM83_01920</name>
</gene>
<dbReference type="InterPro" id="IPR036388">
    <property type="entry name" value="WH-like_DNA-bd_sf"/>
</dbReference>
<dbReference type="CDD" id="cd00609">
    <property type="entry name" value="AAT_like"/>
    <property type="match status" value="1"/>
</dbReference>
<keyword evidence="3" id="KW-0805">Transcription regulation</keyword>
<dbReference type="Gene3D" id="3.90.1150.10">
    <property type="entry name" value="Aspartate Aminotransferase, domain 1"/>
    <property type="match status" value="1"/>
</dbReference>
<dbReference type="SMART" id="SM00345">
    <property type="entry name" value="HTH_GNTR"/>
    <property type="match status" value="1"/>
</dbReference>
<evidence type="ECO:0000256" key="5">
    <source>
        <dbReference type="ARBA" id="ARBA00023163"/>
    </source>
</evidence>
<dbReference type="CDD" id="cd07377">
    <property type="entry name" value="WHTH_GntR"/>
    <property type="match status" value="1"/>
</dbReference>
<dbReference type="Gene3D" id="1.10.10.10">
    <property type="entry name" value="Winged helix-like DNA-binding domain superfamily/Winged helix DNA-binding domain"/>
    <property type="match status" value="1"/>
</dbReference>
<dbReference type="InterPro" id="IPR004839">
    <property type="entry name" value="Aminotransferase_I/II_large"/>
</dbReference>
<dbReference type="PANTHER" id="PTHR46577:SF1">
    <property type="entry name" value="HTH-TYPE TRANSCRIPTIONAL REGULATORY PROTEIN GABR"/>
    <property type="match status" value="1"/>
</dbReference>
<accession>A0ABS5PJV6</accession>
<dbReference type="Gene3D" id="3.40.640.10">
    <property type="entry name" value="Type I PLP-dependent aspartate aminotransferase-like (Major domain)"/>
    <property type="match status" value="1"/>
</dbReference>
<dbReference type="InterPro" id="IPR036390">
    <property type="entry name" value="WH_DNA-bd_sf"/>
</dbReference>
<evidence type="ECO:0000256" key="1">
    <source>
        <dbReference type="ARBA" id="ARBA00005384"/>
    </source>
</evidence>
<dbReference type="RefSeq" id="WP_213235211.1">
    <property type="nucleotide sequence ID" value="NZ_JAHBCL010000002.1"/>
</dbReference>
<dbReference type="PROSITE" id="PS50949">
    <property type="entry name" value="HTH_GNTR"/>
    <property type="match status" value="1"/>
</dbReference>
<keyword evidence="4" id="KW-0238">DNA-binding</keyword>
<evidence type="ECO:0000259" key="6">
    <source>
        <dbReference type="PROSITE" id="PS50949"/>
    </source>
</evidence>
<keyword evidence="2" id="KW-0663">Pyridoxal phosphate</keyword>
<evidence type="ECO:0000256" key="4">
    <source>
        <dbReference type="ARBA" id="ARBA00023125"/>
    </source>
</evidence>
<evidence type="ECO:0000313" key="7">
    <source>
        <dbReference type="EMBL" id="MBS7525430.1"/>
    </source>
</evidence>
<proteinExistence type="inferred from homology"/>
<dbReference type="InterPro" id="IPR015421">
    <property type="entry name" value="PyrdxlP-dep_Trfase_major"/>
</dbReference>
<dbReference type="InterPro" id="IPR015422">
    <property type="entry name" value="PyrdxlP-dep_Trfase_small"/>
</dbReference>
<dbReference type="InterPro" id="IPR000524">
    <property type="entry name" value="Tscrpt_reg_HTH_GntR"/>
</dbReference>
<dbReference type="Proteomes" id="UP000746471">
    <property type="component" value="Unassembled WGS sequence"/>
</dbReference>
<organism evidence="7 8">
    <name type="scientific">Fusibacter paucivorans</name>
    <dbReference type="NCBI Taxonomy" id="76009"/>
    <lineage>
        <taxon>Bacteria</taxon>
        <taxon>Bacillati</taxon>
        <taxon>Bacillota</taxon>
        <taxon>Clostridia</taxon>
        <taxon>Eubacteriales</taxon>
        <taxon>Eubacteriales Family XII. Incertae Sedis</taxon>
        <taxon>Fusibacter</taxon>
    </lineage>
</organism>
<dbReference type="Pfam" id="PF00155">
    <property type="entry name" value="Aminotran_1_2"/>
    <property type="match status" value="1"/>
</dbReference>
<comment type="similarity">
    <text evidence="1">In the C-terminal section; belongs to the class-I pyridoxal-phosphate-dependent aminotransferase family.</text>
</comment>
<reference evidence="7 8" key="1">
    <citation type="submission" date="2021-05" db="EMBL/GenBank/DDBJ databases">
        <title>Fusibacter ferrireducens sp. nov., an anaerobic, sulfur- and Fe-reducing bacterium isolated from the mangrove sediment.</title>
        <authorList>
            <person name="Qiu D."/>
        </authorList>
    </citation>
    <scope>NUCLEOTIDE SEQUENCE [LARGE SCALE GENOMIC DNA]</scope>
    <source>
        <strain evidence="7 8">DSM 12116</strain>
    </source>
</reference>